<keyword evidence="7" id="KW-0614">Plasmid</keyword>
<dbReference type="PROSITE" id="PS00715">
    <property type="entry name" value="SIGMA70_1"/>
    <property type="match status" value="1"/>
</dbReference>
<evidence type="ECO:0000313" key="7">
    <source>
        <dbReference type="EMBL" id="MCM1984437.1"/>
    </source>
</evidence>
<dbReference type="Gene3D" id="1.10.10.10">
    <property type="entry name" value="Winged helix-like DNA-binding domain superfamily/Winged helix DNA-binding domain"/>
    <property type="match status" value="1"/>
</dbReference>
<organism evidence="7 8">
    <name type="scientific">Lyngbya confervoides BDU141951</name>
    <dbReference type="NCBI Taxonomy" id="1574623"/>
    <lineage>
        <taxon>Bacteria</taxon>
        <taxon>Bacillati</taxon>
        <taxon>Cyanobacteriota</taxon>
        <taxon>Cyanophyceae</taxon>
        <taxon>Oscillatoriophycideae</taxon>
        <taxon>Oscillatoriales</taxon>
        <taxon>Microcoleaceae</taxon>
        <taxon>Lyngbya</taxon>
    </lineage>
</organism>
<reference evidence="7 8" key="1">
    <citation type="journal article" date="2015" name="Genome Announc.">
        <title>Draft Genome Sequence of Filamentous Marine Cyanobacterium Lyngbya confervoides Strain BDU141951.</title>
        <authorList>
            <person name="Chandrababunaidu M.M."/>
            <person name="Sen D."/>
            <person name="Tripathy S."/>
        </authorList>
    </citation>
    <scope>NUCLEOTIDE SEQUENCE [LARGE SCALE GENOMIC DNA]</scope>
    <source>
        <strain evidence="7 8">BDU141951</strain>
    </source>
</reference>
<geneLocation type="plasmid" evidence="7">
    <name>unnamed20</name>
</geneLocation>
<dbReference type="AlphaFoldDB" id="A0ABD4T6S3"/>
<dbReference type="SUPFAM" id="SSF88659">
    <property type="entry name" value="Sigma3 and sigma4 domains of RNA polymerase sigma factors"/>
    <property type="match status" value="1"/>
</dbReference>
<dbReference type="InterPro" id="IPR050239">
    <property type="entry name" value="Sigma-70_RNA_pol_init_factors"/>
</dbReference>
<dbReference type="Proteomes" id="UP000031561">
    <property type="component" value="Unassembled WGS sequence"/>
</dbReference>
<dbReference type="GO" id="GO:0016987">
    <property type="term" value="F:sigma factor activity"/>
    <property type="evidence" value="ECO:0007669"/>
    <property type="project" value="UniProtKB-KW"/>
</dbReference>
<dbReference type="Pfam" id="PF04542">
    <property type="entry name" value="Sigma70_r2"/>
    <property type="match status" value="1"/>
</dbReference>
<dbReference type="InterPro" id="IPR036388">
    <property type="entry name" value="WH-like_DNA-bd_sf"/>
</dbReference>
<dbReference type="RefSeq" id="WP_166283182.1">
    <property type="nucleotide sequence ID" value="NZ_JTHE03000096.1"/>
</dbReference>
<dbReference type="InterPro" id="IPR000943">
    <property type="entry name" value="RNA_pol_sigma70"/>
</dbReference>
<comment type="caution">
    <text evidence="7">The sequence shown here is derived from an EMBL/GenBank/DDBJ whole genome shotgun (WGS) entry which is preliminary data.</text>
</comment>
<evidence type="ECO:0000256" key="2">
    <source>
        <dbReference type="ARBA" id="ARBA00023082"/>
    </source>
</evidence>
<evidence type="ECO:0000256" key="4">
    <source>
        <dbReference type="ARBA" id="ARBA00023163"/>
    </source>
</evidence>
<dbReference type="GO" id="GO:0003677">
    <property type="term" value="F:DNA binding"/>
    <property type="evidence" value="ECO:0007669"/>
    <property type="project" value="UniProtKB-KW"/>
</dbReference>
<dbReference type="Pfam" id="PF04545">
    <property type="entry name" value="Sigma70_r4"/>
    <property type="match status" value="1"/>
</dbReference>
<evidence type="ECO:0000256" key="1">
    <source>
        <dbReference type="ARBA" id="ARBA00023015"/>
    </source>
</evidence>
<dbReference type="Gene3D" id="1.20.120.1810">
    <property type="match status" value="1"/>
</dbReference>
<dbReference type="InterPro" id="IPR013324">
    <property type="entry name" value="RNA_pol_sigma_r3/r4-like"/>
</dbReference>
<sequence length="239" mass="27305">MDQNQIVECCDRIKTLAHLSSLKPAGLNQSCLLSPADWAHAAGLSEPELNRAIKLGRIAQRKLYKANRGLIVAIALEYRTQADLDDLIQEGFLGLMKAARRFDPTKGHKFSTYAFWWIRDAIQVAAKSNFLSEENRNENQSFDNLGDRGGDPLELQAQGHTCPPIKVESPEIQHLRQQFGFLSEYEQQLLRYRFGLDGEPEWTLKEIGHEFNISHETARRHLLRTISKLRNIYAFLNCA</sequence>
<keyword evidence="1" id="KW-0805">Transcription regulation</keyword>
<name>A0ABD4T6S3_9CYAN</name>
<evidence type="ECO:0000259" key="6">
    <source>
        <dbReference type="PROSITE" id="PS00715"/>
    </source>
</evidence>
<evidence type="ECO:0000256" key="5">
    <source>
        <dbReference type="SAM" id="MobiDB-lite"/>
    </source>
</evidence>
<keyword evidence="3" id="KW-0238">DNA-binding</keyword>
<dbReference type="InterPro" id="IPR014284">
    <property type="entry name" value="RNA_pol_sigma-70_dom"/>
</dbReference>
<dbReference type="PANTHER" id="PTHR30603:SF47">
    <property type="entry name" value="RNA POLYMERASE SIGMA FACTOR SIGD, CHLOROPLASTIC"/>
    <property type="match status" value="1"/>
</dbReference>
<dbReference type="InterPro" id="IPR007627">
    <property type="entry name" value="RNA_pol_sigma70_r2"/>
</dbReference>
<feature type="domain" description="RNA polymerase sigma-70" evidence="6">
    <location>
        <begin position="86"/>
        <end position="99"/>
    </location>
</feature>
<dbReference type="EMBL" id="JTHE03000096">
    <property type="protein sequence ID" value="MCM1984437.1"/>
    <property type="molecule type" value="Genomic_DNA"/>
</dbReference>
<dbReference type="NCBIfam" id="TIGR02937">
    <property type="entry name" value="sigma70-ECF"/>
    <property type="match status" value="1"/>
</dbReference>
<dbReference type="SUPFAM" id="SSF88946">
    <property type="entry name" value="Sigma2 domain of RNA polymerase sigma factors"/>
    <property type="match status" value="1"/>
</dbReference>
<accession>A0ABD4T6S3</accession>
<dbReference type="InterPro" id="IPR013325">
    <property type="entry name" value="RNA_pol_sigma_r2"/>
</dbReference>
<evidence type="ECO:0000313" key="8">
    <source>
        <dbReference type="Proteomes" id="UP000031561"/>
    </source>
</evidence>
<protein>
    <submittedName>
        <fullName evidence="7">Sigma-70 family RNA polymerase sigma factor</fullName>
    </submittedName>
</protein>
<keyword evidence="2" id="KW-0731">Sigma factor</keyword>
<evidence type="ECO:0000256" key="3">
    <source>
        <dbReference type="ARBA" id="ARBA00023125"/>
    </source>
</evidence>
<dbReference type="InterPro" id="IPR007630">
    <property type="entry name" value="RNA_pol_sigma70_r4"/>
</dbReference>
<proteinExistence type="predicted"/>
<gene>
    <name evidence="7" type="ORF">QQ91_0016565</name>
</gene>
<keyword evidence="8" id="KW-1185">Reference proteome</keyword>
<dbReference type="PRINTS" id="PR00046">
    <property type="entry name" value="SIGMA70FCT"/>
</dbReference>
<feature type="region of interest" description="Disordered" evidence="5">
    <location>
        <begin position="135"/>
        <end position="154"/>
    </location>
</feature>
<dbReference type="PANTHER" id="PTHR30603">
    <property type="entry name" value="RNA POLYMERASE SIGMA FACTOR RPO"/>
    <property type="match status" value="1"/>
</dbReference>
<keyword evidence="4" id="KW-0804">Transcription</keyword>